<dbReference type="AlphaFoldDB" id="A0A5C6W7P5"/>
<protein>
    <submittedName>
        <fullName evidence="2">Glycerophosphodiester phosphodiesterase</fullName>
    </submittedName>
</protein>
<sequence length="244" mass="27288">MTLIFGHRGAAGTFPENTMLSFDAAIQAGAHGIELDVQMTNDGVIVVIHDETVDRTTNGKGFIKDLDYKEITMLDASDSFPQFSGKARIPTLEEVLAWAVTNPSILVNIELKNGIIEYPELEEKTIELISEYKLEDRVILSSFNHYSLVKCKSISNNIKTAILYMEGLYKPWEYAQSIGAQGLHPYFHAAKSPIVYEAQSCGIDVRPFTVNDPLVMKQMFSDSVAAIITDFPERAIELYNDKKE</sequence>
<dbReference type="RefSeq" id="WP_146946281.1">
    <property type="nucleotide sequence ID" value="NZ_VOQF01000001.1"/>
</dbReference>
<name>A0A5C6W7P5_9BACI</name>
<dbReference type="PROSITE" id="PS51704">
    <property type="entry name" value="GP_PDE"/>
    <property type="match status" value="1"/>
</dbReference>
<dbReference type="CDD" id="cd08563">
    <property type="entry name" value="GDPD_TtGDE_like"/>
    <property type="match status" value="1"/>
</dbReference>
<dbReference type="OrthoDB" id="384721at2"/>
<reference evidence="2 3" key="1">
    <citation type="journal article" date="2005" name="Int. J. Syst. Evol. Microbiol.">
        <title>Bacillus litoralis sp. nov., isolated from a tidal flat of the Yellow Sea in Korea.</title>
        <authorList>
            <person name="Yoon J.H."/>
            <person name="Oh T.K."/>
        </authorList>
    </citation>
    <scope>NUCLEOTIDE SEQUENCE [LARGE SCALE GENOMIC DNA]</scope>
    <source>
        <strain evidence="2 3">SW-211</strain>
    </source>
</reference>
<dbReference type="GO" id="GO:0006629">
    <property type="term" value="P:lipid metabolic process"/>
    <property type="evidence" value="ECO:0007669"/>
    <property type="project" value="InterPro"/>
</dbReference>
<dbReference type="SUPFAM" id="SSF51695">
    <property type="entry name" value="PLC-like phosphodiesterases"/>
    <property type="match status" value="1"/>
</dbReference>
<dbReference type="EMBL" id="VOQF01000001">
    <property type="protein sequence ID" value="TXC93423.1"/>
    <property type="molecule type" value="Genomic_DNA"/>
</dbReference>
<dbReference type="InterPro" id="IPR030395">
    <property type="entry name" value="GP_PDE_dom"/>
</dbReference>
<dbReference type="Pfam" id="PF03009">
    <property type="entry name" value="GDPD"/>
    <property type="match status" value="1"/>
</dbReference>
<keyword evidence="3" id="KW-1185">Reference proteome</keyword>
<dbReference type="Gene3D" id="3.20.20.190">
    <property type="entry name" value="Phosphatidylinositol (PI) phosphodiesterase"/>
    <property type="match status" value="1"/>
</dbReference>
<dbReference type="Proteomes" id="UP000321363">
    <property type="component" value="Unassembled WGS sequence"/>
</dbReference>
<dbReference type="PANTHER" id="PTHR46211">
    <property type="entry name" value="GLYCEROPHOSPHORYL DIESTER PHOSPHODIESTERASE"/>
    <property type="match status" value="1"/>
</dbReference>
<comment type="caution">
    <text evidence="2">The sequence shown here is derived from an EMBL/GenBank/DDBJ whole genome shotgun (WGS) entry which is preliminary data.</text>
</comment>
<dbReference type="InterPro" id="IPR017946">
    <property type="entry name" value="PLC-like_Pdiesterase_TIM-brl"/>
</dbReference>
<organism evidence="2 3">
    <name type="scientific">Metabacillus litoralis</name>
    <dbReference type="NCBI Taxonomy" id="152268"/>
    <lineage>
        <taxon>Bacteria</taxon>
        <taxon>Bacillati</taxon>
        <taxon>Bacillota</taxon>
        <taxon>Bacilli</taxon>
        <taxon>Bacillales</taxon>
        <taxon>Bacillaceae</taxon>
        <taxon>Metabacillus</taxon>
    </lineage>
</organism>
<evidence type="ECO:0000313" key="2">
    <source>
        <dbReference type="EMBL" id="TXC93423.1"/>
    </source>
</evidence>
<evidence type="ECO:0000259" key="1">
    <source>
        <dbReference type="PROSITE" id="PS51704"/>
    </source>
</evidence>
<dbReference type="GO" id="GO:0008081">
    <property type="term" value="F:phosphoric diester hydrolase activity"/>
    <property type="evidence" value="ECO:0007669"/>
    <property type="project" value="InterPro"/>
</dbReference>
<proteinExistence type="predicted"/>
<dbReference type="PANTHER" id="PTHR46211:SF1">
    <property type="entry name" value="GLYCEROPHOSPHODIESTER PHOSPHODIESTERASE, CYTOPLASMIC"/>
    <property type="match status" value="1"/>
</dbReference>
<feature type="domain" description="GP-PDE" evidence="1">
    <location>
        <begin position="2"/>
        <end position="239"/>
    </location>
</feature>
<evidence type="ECO:0000313" key="3">
    <source>
        <dbReference type="Proteomes" id="UP000321363"/>
    </source>
</evidence>
<accession>A0A5C6W7P5</accession>
<gene>
    <name evidence="2" type="ORF">FS935_04335</name>
</gene>